<dbReference type="AlphaFoldDB" id="A0A0R3WGE2"/>
<proteinExistence type="predicted"/>
<evidence type="ECO:0000313" key="3">
    <source>
        <dbReference type="Proteomes" id="UP000282613"/>
    </source>
</evidence>
<gene>
    <name evidence="2" type="ORF">TASK_LOCUS9936</name>
</gene>
<evidence type="ECO:0000313" key="2">
    <source>
        <dbReference type="EMBL" id="VDK46761.1"/>
    </source>
</evidence>
<organism evidence="4">
    <name type="scientific">Taenia asiatica</name>
    <name type="common">Asian tapeworm</name>
    <dbReference type="NCBI Taxonomy" id="60517"/>
    <lineage>
        <taxon>Eukaryota</taxon>
        <taxon>Metazoa</taxon>
        <taxon>Spiralia</taxon>
        <taxon>Lophotrochozoa</taxon>
        <taxon>Platyhelminthes</taxon>
        <taxon>Cestoda</taxon>
        <taxon>Eucestoda</taxon>
        <taxon>Cyclophyllidea</taxon>
        <taxon>Taeniidae</taxon>
        <taxon>Taenia</taxon>
    </lineage>
</organism>
<evidence type="ECO:0000256" key="1">
    <source>
        <dbReference type="SAM" id="MobiDB-lite"/>
    </source>
</evidence>
<protein>
    <submittedName>
        <fullName evidence="2 4">Uncharacterized protein</fullName>
    </submittedName>
</protein>
<reference evidence="2 3" key="2">
    <citation type="submission" date="2018-11" db="EMBL/GenBank/DDBJ databases">
        <authorList>
            <consortium name="Pathogen Informatics"/>
        </authorList>
    </citation>
    <scope>NUCLEOTIDE SEQUENCE [LARGE SCALE GENOMIC DNA]</scope>
</reference>
<accession>A0A0R3WGE2</accession>
<dbReference type="WBParaSite" id="TASK_0000993501-mRNA-1">
    <property type="protein sequence ID" value="TASK_0000993501-mRNA-1"/>
    <property type="gene ID" value="TASK_0000993501"/>
</dbReference>
<dbReference type="Proteomes" id="UP000282613">
    <property type="component" value="Unassembled WGS sequence"/>
</dbReference>
<evidence type="ECO:0000313" key="4">
    <source>
        <dbReference type="WBParaSite" id="TASK_0000993501-mRNA-1"/>
    </source>
</evidence>
<keyword evidence="3" id="KW-1185">Reference proteome</keyword>
<sequence>FRLSQENRGEEELVHRQPTPSPPRHVEASSQTSMLAQPRSCLLFTNTAETNRTPAHTVTTNAACGQATMPTSVHPTVPTSTDKNMANFPTLFTCLPLLSLELTCAPLIYQSPCLYLFRVTLMLIVLLALHSCLPISNNALVIPILSGDVSSDV</sequence>
<feature type="region of interest" description="Disordered" evidence="1">
    <location>
        <begin position="1"/>
        <end position="33"/>
    </location>
</feature>
<dbReference type="EMBL" id="UYRS01019769">
    <property type="protein sequence ID" value="VDK46761.1"/>
    <property type="molecule type" value="Genomic_DNA"/>
</dbReference>
<feature type="compositionally biased region" description="Basic and acidic residues" evidence="1">
    <location>
        <begin position="1"/>
        <end position="15"/>
    </location>
</feature>
<name>A0A0R3WGE2_TAEAS</name>
<reference evidence="4" key="1">
    <citation type="submission" date="2017-02" db="UniProtKB">
        <authorList>
            <consortium name="WormBaseParasite"/>
        </authorList>
    </citation>
    <scope>IDENTIFICATION</scope>
</reference>